<dbReference type="InterPro" id="IPR006128">
    <property type="entry name" value="Lipoprotein_PsaA-like"/>
</dbReference>
<evidence type="ECO:0000256" key="4">
    <source>
        <dbReference type="ARBA" id="ARBA00022729"/>
    </source>
</evidence>
<keyword evidence="4 6" id="KW-0732">Signal</keyword>
<dbReference type="GO" id="GO:0030313">
    <property type="term" value="C:cell envelope"/>
    <property type="evidence" value="ECO:0007669"/>
    <property type="project" value="UniProtKB-SubCell"/>
</dbReference>
<accession>A0A2T0TKX6</accession>
<keyword evidence="8" id="KW-1185">Reference proteome</keyword>
<dbReference type="PANTHER" id="PTHR42953:SF1">
    <property type="entry name" value="METAL-BINDING PROTEIN HI_0362-RELATED"/>
    <property type="match status" value="1"/>
</dbReference>
<sequence>MTLRHLRAGAAVAAALLALTACGGGGAETASADGKVAVVASTNVWGSVVEAVGGDAVTVHSIIDDPSADPHSYESKPADVAALGKAKVVVFNGGGYDDFFTKLIGDSGAGGAKQVDAFALSGKPEGTNEHVWYDLPTVRGVAGKVAEELSAAAPDKKDAFTANVDAFNAKLDGLSAAIAKIGTDHPGSKVVVTEPVPHYLLEAAGVADATPAEFTEAIENETDVPVAALAATNDLITGKQVTALVNNTQTENSVTQQLVAKAGTAGVPVVGVTETLPEGVAGYLDWMTKQVDALSGALGKK</sequence>
<dbReference type="PRINTS" id="PR00690">
    <property type="entry name" value="ADHESNFAMILY"/>
</dbReference>
<evidence type="ECO:0000256" key="2">
    <source>
        <dbReference type="ARBA" id="ARBA00022448"/>
    </source>
</evidence>
<proteinExistence type="inferred from homology"/>
<dbReference type="AlphaFoldDB" id="A0A2T0TKX6"/>
<dbReference type="Pfam" id="PF01297">
    <property type="entry name" value="ZnuA"/>
    <property type="match status" value="1"/>
</dbReference>
<reference evidence="7 8" key="1">
    <citation type="submission" date="2018-03" db="EMBL/GenBank/DDBJ databases">
        <title>Genomic Encyclopedia of Archaeal and Bacterial Type Strains, Phase II (KMG-II): from individual species to whole genera.</title>
        <authorList>
            <person name="Goeker M."/>
        </authorList>
    </citation>
    <scope>NUCLEOTIDE SEQUENCE [LARGE SCALE GENOMIC DNA]</scope>
    <source>
        <strain evidence="7 8">DSM 44720</strain>
    </source>
</reference>
<dbReference type="GO" id="GO:0030001">
    <property type="term" value="P:metal ion transport"/>
    <property type="evidence" value="ECO:0007669"/>
    <property type="project" value="InterPro"/>
</dbReference>
<gene>
    <name evidence="7" type="ORF">CLV43_101560</name>
</gene>
<dbReference type="RefSeq" id="WP_106185339.1">
    <property type="nucleotide sequence ID" value="NZ_PVTF01000001.1"/>
</dbReference>
<protein>
    <submittedName>
        <fullName evidence="7">Zinc/manganese transport system substrate-binding protein</fullName>
    </submittedName>
</protein>
<dbReference type="Gene3D" id="3.40.50.1980">
    <property type="entry name" value="Nitrogenase molybdenum iron protein domain"/>
    <property type="match status" value="2"/>
</dbReference>
<dbReference type="InterPro" id="IPR006127">
    <property type="entry name" value="ZnuA-like"/>
</dbReference>
<dbReference type="GO" id="GO:0046872">
    <property type="term" value="F:metal ion binding"/>
    <property type="evidence" value="ECO:0007669"/>
    <property type="project" value="UniProtKB-KW"/>
</dbReference>
<dbReference type="OrthoDB" id="5296019at2"/>
<evidence type="ECO:0000313" key="8">
    <source>
        <dbReference type="Proteomes" id="UP000239494"/>
    </source>
</evidence>
<keyword evidence="3" id="KW-0479">Metal-binding</keyword>
<evidence type="ECO:0000256" key="5">
    <source>
        <dbReference type="RuleBase" id="RU003512"/>
    </source>
</evidence>
<dbReference type="Proteomes" id="UP000239494">
    <property type="component" value="Unassembled WGS sequence"/>
</dbReference>
<comment type="caution">
    <text evidence="7">The sequence shown here is derived from an EMBL/GenBank/DDBJ whole genome shotgun (WGS) entry which is preliminary data.</text>
</comment>
<feature type="chain" id="PRO_5038510319" evidence="6">
    <location>
        <begin position="24"/>
        <end position="301"/>
    </location>
</feature>
<comment type="similarity">
    <text evidence="5">Belongs to the bacterial solute-binding protein 9 family.</text>
</comment>
<dbReference type="PANTHER" id="PTHR42953">
    <property type="entry name" value="HIGH-AFFINITY ZINC UPTAKE SYSTEM PROTEIN ZNUA-RELATED"/>
    <property type="match status" value="1"/>
</dbReference>
<evidence type="ECO:0000256" key="3">
    <source>
        <dbReference type="ARBA" id="ARBA00022723"/>
    </source>
</evidence>
<organism evidence="7 8">
    <name type="scientific">Umezawaea tangerina</name>
    <dbReference type="NCBI Taxonomy" id="84725"/>
    <lineage>
        <taxon>Bacteria</taxon>
        <taxon>Bacillati</taxon>
        <taxon>Actinomycetota</taxon>
        <taxon>Actinomycetes</taxon>
        <taxon>Pseudonocardiales</taxon>
        <taxon>Pseudonocardiaceae</taxon>
        <taxon>Umezawaea</taxon>
    </lineage>
</organism>
<evidence type="ECO:0000256" key="6">
    <source>
        <dbReference type="SAM" id="SignalP"/>
    </source>
</evidence>
<keyword evidence="2 5" id="KW-0813">Transport</keyword>
<feature type="signal peptide" evidence="6">
    <location>
        <begin position="1"/>
        <end position="23"/>
    </location>
</feature>
<name>A0A2T0TKX6_9PSEU</name>
<dbReference type="PROSITE" id="PS51257">
    <property type="entry name" value="PROKAR_LIPOPROTEIN"/>
    <property type="match status" value="1"/>
</dbReference>
<evidence type="ECO:0000256" key="1">
    <source>
        <dbReference type="ARBA" id="ARBA00004196"/>
    </source>
</evidence>
<dbReference type="EMBL" id="PVTF01000001">
    <property type="protein sequence ID" value="PRY46287.1"/>
    <property type="molecule type" value="Genomic_DNA"/>
</dbReference>
<dbReference type="InterPro" id="IPR050492">
    <property type="entry name" value="Bact_metal-bind_prot9"/>
</dbReference>
<evidence type="ECO:0000313" key="7">
    <source>
        <dbReference type="EMBL" id="PRY46287.1"/>
    </source>
</evidence>
<dbReference type="SUPFAM" id="SSF53807">
    <property type="entry name" value="Helical backbone' metal receptor"/>
    <property type="match status" value="1"/>
</dbReference>
<dbReference type="GO" id="GO:0007155">
    <property type="term" value="P:cell adhesion"/>
    <property type="evidence" value="ECO:0007669"/>
    <property type="project" value="InterPro"/>
</dbReference>
<comment type="subcellular location">
    <subcellularLocation>
        <location evidence="1">Cell envelope</location>
    </subcellularLocation>
</comment>